<dbReference type="RefSeq" id="WP_095654855.1">
    <property type="nucleotide sequence ID" value="NZ_NPOA01000004.1"/>
</dbReference>
<sequence>MNIELINYLEQRIEQSNNLKFSKETHKADQLFFNGQEQAFKEIVDYLQGKYFINVEGKTDTF</sequence>
<dbReference type="Proteomes" id="UP000218887">
    <property type="component" value="Unassembled WGS sequence"/>
</dbReference>
<evidence type="ECO:0000313" key="1">
    <source>
        <dbReference type="EMBL" id="PAV30253.1"/>
    </source>
</evidence>
<gene>
    <name evidence="1" type="ORF">CIL05_07230</name>
</gene>
<proteinExistence type="predicted"/>
<dbReference type="EMBL" id="NPOA01000004">
    <property type="protein sequence ID" value="PAV30253.1"/>
    <property type="molecule type" value="Genomic_DNA"/>
</dbReference>
<name>A0A2A2IGN9_9BACI</name>
<dbReference type="AlphaFoldDB" id="A0A2A2IGN9"/>
<reference evidence="1 2" key="1">
    <citation type="submission" date="2017-08" db="EMBL/GenBank/DDBJ databases">
        <title>Virgibacillus indicus sp. nov. and Virgibacillus profoundi sp. nov, two moderately halophilic bacteria isolated from marine sediment by using the Microfluidic Streak Plate.</title>
        <authorList>
            <person name="Xu B."/>
            <person name="Hu B."/>
            <person name="Wang J."/>
            <person name="Zhu Y."/>
            <person name="Huang L."/>
            <person name="Du W."/>
            <person name="Huang Y."/>
        </authorList>
    </citation>
    <scope>NUCLEOTIDE SEQUENCE [LARGE SCALE GENOMIC DNA]</scope>
    <source>
        <strain evidence="1 2">IO3-P3-H5</strain>
    </source>
</reference>
<accession>A0A2A2IGN9</accession>
<evidence type="ECO:0000313" key="2">
    <source>
        <dbReference type="Proteomes" id="UP000218887"/>
    </source>
</evidence>
<keyword evidence="2" id="KW-1185">Reference proteome</keyword>
<protein>
    <submittedName>
        <fullName evidence="1">Uncharacterized protein</fullName>
    </submittedName>
</protein>
<comment type="caution">
    <text evidence="1">The sequence shown here is derived from an EMBL/GenBank/DDBJ whole genome shotgun (WGS) entry which is preliminary data.</text>
</comment>
<organism evidence="1 2">
    <name type="scientific">Virgibacillus profundi</name>
    <dbReference type="NCBI Taxonomy" id="2024555"/>
    <lineage>
        <taxon>Bacteria</taxon>
        <taxon>Bacillati</taxon>
        <taxon>Bacillota</taxon>
        <taxon>Bacilli</taxon>
        <taxon>Bacillales</taxon>
        <taxon>Bacillaceae</taxon>
        <taxon>Virgibacillus</taxon>
    </lineage>
</organism>